<dbReference type="InterPro" id="IPR050445">
    <property type="entry name" value="Bact_polysacc_biosynth/exp"/>
</dbReference>
<dbReference type="GO" id="GO:0004713">
    <property type="term" value="F:protein tyrosine kinase activity"/>
    <property type="evidence" value="ECO:0007669"/>
    <property type="project" value="TreeGrafter"/>
</dbReference>
<dbReference type="RefSeq" id="WP_109062425.1">
    <property type="nucleotide sequence ID" value="NZ_QETA01000005.1"/>
</dbReference>
<evidence type="ECO:0000259" key="8">
    <source>
        <dbReference type="Pfam" id="PF02706"/>
    </source>
</evidence>
<dbReference type="Pfam" id="PF02706">
    <property type="entry name" value="Wzz"/>
    <property type="match status" value="1"/>
</dbReference>
<evidence type="ECO:0008006" key="12">
    <source>
        <dbReference type="Google" id="ProtNLM"/>
    </source>
</evidence>
<evidence type="ECO:0000313" key="10">
    <source>
        <dbReference type="EMBL" id="PWF22187.1"/>
    </source>
</evidence>
<keyword evidence="11" id="KW-1185">Reference proteome</keyword>
<dbReference type="PANTHER" id="PTHR32309">
    <property type="entry name" value="TYROSINE-PROTEIN KINASE"/>
    <property type="match status" value="1"/>
</dbReference>
<organism evidence="10 11">
    <name type="scientific">Corticimicrobacter populi</name>
    <dbReference type="NCBI Taxonomy" id="2175229"/>
    <lineage>
        <taxon>Bacteria</taxon>
        <taxon>Pseudomonadati</taxon>
        <taxon>Pseudomonadota</taxon>
        <taxon>Betaproteobacteria</taxon>
        <taxon>Burkholderiales</taxon>
        <taxon>Alcaligenaceae</taxon>
        <taxon>Corticimicrobacter</taxon>
    </lineage>
</organism>
<keyword evidence="2" id="KW-1003">Cell membrane</keyword>
<dbReference type="InterPro" id="IPR032807">
    <property type="entry name" value="GNVR"/>
</dbReference>
<comment type="caution">
    <text evidence="10">The sequence shown here is derived from an EMBL/GenBank/DDBJ whole genome shotgun (WGS) entry which is preliminary data.</text>
</comment>
<dbReference type="EMBL" id="QETA01000005">
    <property type="protein sequence ID" value="PWF22187.1"/>
    <property type="molecule type" value="Genomic_DNA"/>
</dbReference>
<evidence type="ECO:0000256" key="6">
    <source>
        <dbReference type="SAM" id="Coils"/>
    </source>
</evidence>
<keyword evidence="4 7" id="KW-1133">Transmembrane helix</keyword>
<evidence type="ECO:0000256" key="3">
    <source>
        <dbReference type="ARBA" id="ARBA00022692"/>
    </source>
</evidence>
<dbReference type="Gene3D" id="3.30.1890.10">
    <property type="entry name" value="FepE-like"/>
    <property type="match status" value="1"/>
</dbReference>
<dbReference type="AlphaFoldDB" id="A0A2V1JXW6"/>
<dbReference type="GO" id="GO:0005886">
    <property type="term" value="C:plasma membrane"/>
    <property type="evidence" value="ECO:0007669"/>
    <property type="project" value="UniProtKB-SubCell"/>
</dbReference>
<dbReference type="SUPFAM" id="SSF160355">
    <property type="entry name" value="Bacterial polysaccharide co-polymerase-like"/>
    <property type="match status" value="1"/>
</dbReference>
<keyword evidence="5 7" id="KW-0472">Membrane</keyword>
<proteinExistence type="predicted"/>
<evidence type="ECO:0000256" key="5">
    <source>
        <dbReference type="ARBA" id="ARBA00023136"/>
    </source>
</evidence>
<accession>A0A2V1JXW6</accession>
<evidence type="ECO:0000256" key="7">
    <source>
        <dbReference type="SAM" id="Phobius"/>
    </source>
</evidence>
<reference evidence="11" key="1">
    <citation type="submission" date="2018-05" db="EMBL/GenBank/DDBJ databases">
        <authorList>
            <person name="Li Y."/>
        </authorList>
    </citation>
    <scope>NUCLEOTIDE SEQUENCE [LARGE SCALE GENOMIC DNA]</scope>
    <source>
        <strain evidence="11">3d-2-2</strain>
    </source>
</reference>
<comment type="subcellular location">
    <subcellularLocation>
        <location evidence="1">Cell membrane</location>
        <topology evidence="1">Multi-pass membrane protein</topology>
    </subcellularLocation>
</comment>
<feature type="domain" description="Tyrosine-protein kinase G-rich" evidence="9">
    <location>
        <begin position="325"/>
        <end position="358"/>
    </location>
</feature>
<dbReference type="Proteomes" id="UP000245212">
    <property type="component" value="Unassembled WGS sequence"/>
</dbReference>
<gene>
    <name evidence="10" type="ORF">DD235_12460</name>
</gene>
<protein>
    <recommendedName>
        <fullName evidence="12">Polysaccharide chain length determinant N-terminal domain-containing protein</fullName>
    </recommendedName>
</protein>
<dbReference type="InterPro" id="IPR003856">
    <property type="entry name" value="LPS_length_determ_N"/>
</dbReference>
<feature type="transmembrane region" description="Helical" evidence="7">
    <location>
        <begin position="34"/>
        <end position="55"/>
    </location>
</feature>
<evidence type="ECO:0000256" key="4">
    <source>
        <dbReference type="ARBA" id="ARBA00022989"/>
    </source>
</evidence>
<evidence type="ECO:0000259" key="9">
    <source>
        <dbReference type="Pfam" id="PF13807"/>
    </source>
</evidence>
<feature type="coiled-coil region" evidence="6">
    <location>
        <begin position="204"/>
        <end position="239"/>
    </location>
</feature>
<name>A0A2V1JXW6_9BURK</name>
<keyword evidence="6" id="KW-0175">Coiled coil</keyword>
<feature type="domain" description="Polysaccharide chain length determinant N-terminal" evidence="8">
    <location>
        <begin position="18"/>
        <end position="66"/>
    </location>
</feature>
<evidence type="ECO:0000256" key="1">
    <source>
        <dbReference type="ARBA" id="ARBA00004651"/>
    </source>
</evidence>
<feature type="transmembrane region" description="Helical" evidence="7">
    <location>
        <begin position="336"/>
        <end position="355"/>
    </location>
</feature>
<dbReference type="Pfam" id="PF13807">
    <property type="entry name" value="GNVR"/>
    <property type="match status" value="1"/>
</dbReference>
<evidence type="ECO:0000256" key="2">
    <source>
        <dbReference type="ARBA" id="ARBA00022475"/>
    </source>
</evidence>
<evidence type="ECO:0000313" key="11">
    <source>
        <dbReference type="Proteomes" id="UP000245212"/>
    </source>
</evidence>
<sequence length="365" mass="41262">MSDTHRFTSTSCPPHQTDEIDLVTLLRSLWQQKLLIIGTMIAFVTIGVFYAFVIAKPRYEATVYLDEPFAGSLALLNEGRTLRPIQQLPNTASLTTNLKPYTPSEIFTYTKHFLGSDTLQQQQIRYVLDISKGDALPIQELQSNGWRIQAVPPAAKGRQLYRISAYAHTQQAAQDDLIHYLKLLQQYATDTLLDDSGSDTQLAIDNIQRTLQEQRVVAREQRQDQIARLKEALQIARAADLEQPQFTVAQAPGQDTLRPYIDGSALYARGIQALEAELKILETRQSDDAYIDSLREYEAQLRLLQAIRLDQLSDFMPYRLDGEMYVSDSPVSPKKFLILALAAILGAMTGTFLVLGRQFWRTHKG</sequence>
<keyword evidence="3 7" id="KW-0812">Transmembrane</keyword>
<dbReference type="PANTHER" id="PTHR32309:SF13">
    <property type="entry name" value="FERRIC ENTEROBACTIN TRANSPORT PROTEIN FEPE"/>
    <property type="match status" value="1"/>
</dbReference>